<dbReference type="AlphaFoldDB" id="A0A6A8G8M6"/>
<dbReference type="InterPro" id="IPR055927">
    <property type="entry name" value="DUF7504"/>
</dbReference>
<protein>
    <recommendedName>
        <fullName evidence="4">KaiC-like domain-containing protein</fullName>
    </recommendedName>
</protein>
<evidence type="ECO:0008006" key="4">
    <source>
        <dbReference type="Google" id="ProtNLM"/>
    </source>
</evidence>
<sequence length="305" mass="33717">MDEHDETESHVSSDSDEGDSSSLAKLAESVPSVSVATEQSHGDIASDDTHGTGESSQSTSLSELAQSIRGKRTATNERADGDQSSTEWGFDDSERDPFDADVELDSEAAAVVDSVKDEAAILLVGPSECQMVRVLCRQLMTPKPGSTNHRQLLVSADTHLQQQREILRRIRHESVDSQVLVDAQSYTTSNTVDDYDEMVRVLNVPTARDVRRIGILTTKVLTEWADTETPSTVCLHTLSGLLDAVDDAERVFRFVHLLQERIRASSARGLFYLDPARHDEQTIRTFFSLFDTILEYDVDGSLESL</sequence>
<feature type="compositionally biased region" description="Basic and acidic residues" evidence="1">
    <location>
        <begin position="1"/>
        <end position="13"/>
    </location>
</feature>
<dbReference type="OrthoDB" id="109251at2157"/>
<evidence type="ECO:0000256" key="1">
    <source>
        <dbReference type="SAM" id="MobiDB-lite"/>
    </source>
</evidence>
<proteinExistence type="predicted"/>
<dbReference type="EMBL" id="WKJQ01000001">
    <property type="protein sequence ID" value="MRW97237.1"/>
    <property type="molecule type" value="Genomic_DNA"/>
</dbReference>
<dbReference type="Pfam" id="PF24336">
    <property type="entry name" value="DUF7504"/>
    <property type="match status" value="1"/>
</dbReference>
<evidence type="ECO:0000313" key="3">
    <source>
        <dbReference type="Proteomes" id="UP000443423"/>
    </source>
</evidence>
<name>A0A6A8G8M6_9EURY</name>
<comment type="caution">
    <text evidence="2">The sequence shown here is derived from an EMBL/GenBank/DDBJ whole genome shotgun (WGS) entry which is preliminary data.</text>
</comment>
<organism evidence="2 3">
    <name type="scientific">Haloferax marinum</name>
    <dbReference type="NCBI Taxonomy" id="2666143"/>
    <lineage>
        <taxon>Archaea</taxon>
        <taxon>Methanobacteriati</taxon>
        <taxon>Methanobacteriota</taxon>
        <taxon>Stenosarchaea group</taxon>
        <taxon>Halobacteria</taxon>
        <taxon>Halobacteriales</taxon>
        <taxon>Haloferacaceae</taxon>
        <taxon>Haloferax</taxon>
    </lineage>
</organism>
<feature type="compositionally biased region" description="Polar residues" evidence="1">
    <location>
        <begin position="52"/>
        <end position="65"/>
    </location>
</feature>
<dbReference type="RefSeq" id="WP_151112362.1">
    <property type="nucleotide sequence ID" value="NZ_WKJQ01000001.1"/>
</dbReference>
<dbReference type="Proteomes" id="UP000443423">
    <property type="component" value="Unassembled WGS sequence"/>
</dbReference>
<accession>A0A6A8G8M6</accession>
<gene>
    <name evidence="2" type="ORF">GJR99_11725</name>
</gene>
<reference evidence="2 3" key="1">
    <citation type="submission" date="2019-11" db="EMBL/GenBank/DDBJ databases">
        <title>Whole genome sequence of Haloferax sp. MBLA0078.</title>
        <authorList>
            <person name="Seo M.-J."/>
            <person name="Cho E.-S."/>
        </authorList>
    </citation>
    <scope>NUCLEOTIDE SEQUENCE [LARGE SCALE GENOMIC DNA]</scope>
    <source>
        <strain evidence="2 3">MBLA0078</strain>
    </source>
</reference>
<evidence type="ECO:0000313" key="2">
    <source>
        <dbReference type="EMBL" id="MRW97237.1"/>
    </source>
</evidence>
<keyword evidence="3" id="KW-1185">Reference proteome</keyword>
<feature type="region of interest" description="Disordered" evidence="1">
    <location>
        <begin position="1"/>
        <end position="96"/>
    </location>
</feature>